<keyword evidence="7" id="KW-0325">Glycoprotein</keyword>
<dbReference type="PROSITE" id="PS50262">
    <property type="entry name" value="G_PROTEIN_RECEP_F1_2"/>
    <property type="match status" value="1"/>
</dbReference>
<comment type="subcellular location">
    <subcellularLocation>
        <location evidence="1">Membrane</location>
        <topology evidence="1">Multi-pass membrane protein</topology>
    </subcellularLocation>
</comment>
<dbReference type="SUPFAM" id="SSF81321">
    <property type="entry name" value="Family A G protein-coupled receptor-like"/>
    <property type="match status" value="1"/>
</dbReference>
<evidence type="ECO:0000313" key="12">
    <source>
        <dbReference type="Proteomes" id="UP001591681"/>
    </source>
</evidence>
<protein>
    <recommendedName>
        <fullName evidence="10">G-protein coupled receptors family 1 profile domain-containing protein</fullName>
    </recommendedName>
</protein>
<keyword evidence="12" id="KW-1185">Reference proteome</keyword>
<keyword evidence="8" id="KW-0807">Transducer</keyword>
<evidence type="ECO:0000256" key="3">
    <source>
        <dbReference type="ARBA" id="ARBA00022989"/>
    </source>
</evidence>
<dbReference type="InterPro" id="IPR017452">
    <property type="entry name" value="GPCR_Rhodpsn_7TM"/>
</dbReference>
<proteinExistence type="predicted"/>
<dbReference type="PANTHER" id="PTHR24232:SF85">
    <property type="entry name" value="G-PROTEIN COUPLED RECEPTOR 4"/>
    <property type="match status" value="1"/>
</dbReference>
<feature type="transmembrane region" description="Helical" evidence="9">
    <location>
        <begin position="89"/>
        <end position="107"/>
    </location>
</feature>
<feature type="transmembrane region" description="Helical" evidence="9">
    <location>
        <begin position="229"/>
        <end position="250"/>
    </location>
</feature>
<feature type="transmembrane region" description="Helical" evidence="9">
    <location>
        <begin position="28"/>
        <end position="51"/>
    </location>
</feature>
<evidence type="ECO:0000256" key="8">
    <source>
        <dbReference type="ARBA" id="ARBA00023224"/>
    </source>
</evidence>
<feature type="transmembrane region" description="Helical" evidence="9">
    <location>
        <begin position="128"/>
        <end position="146"/>
    </location>
</feature>
<evidence type="ECO:0000256" key="2">
    <source>
        <dbReference type="ARBA" id="ARBA00022692"/>
    </source>
</evidence>
<gene>
    <name evidence="11" type="ORF">ACEWY4_021160</name>
</gene>
<evidence type="ECO:0000313" key="11">
    <source>
        <dbReference type="EMBL" id="KAL2083387.1"/>
    </source>
</evidence>
<dbReference type="PROSITE" id="PS00237">
    <property type="entry name" value="G_PROTEIN_RECEP_F1_1"/>
    <property type="match status" value="1"/>
</dbReference>
<dbReference type="InterPro" id="IPR000276">
    <property type="entry name" value="GPCR_Rhodpsn"/>
</dbReference>
<sequence length="304" mass="34938">MEVLNETSNQTTNQTAIDEEMRFTILEAVSWTVLVVALPATLMAIYGLCFFIKADHVAPVYVINLLVSDVAQLSGNALSTINGLGMMYALYYVGLIASAWFMLCIAAERYIMIAYPVFYRNHRTIKKACLVSATVWVAAIVAVVMFSEIEMVDNYRTVPFMLPFPFLVFFLFRTWRVLSKIRSLSPRKQRQVLGTLALVLCIYMLFFLPYIVIDLIIQHKEKTWFTRYLHLFSEVFLSLNPLLDTVLYVFMRKDAKDIFRAFPCLSRVQKCRELLETHPTDDTAVMESAERFKSRTTASSNDNC</sequence>
<dbReference type="GO" id="GO:0004930">
    <property type="term" value="F:G protein-coupled receptor activity"/>
    <property type="evidence" value="ECO:0007669"/>
    <property type="project" value="UniProtKB-KW"/>
</dbReference>
<reference evidence="11 12" key="1">
    <citation type="submission" date="2024-09" db="EMBL/GenBank/DDBJ databases">
        <title>A chromosome-level genome assembly of Gray's grenadier anchovy, Coilia grayii.</title>
        <authorList>
            <person name="Fu Z."/>
        </authorList>
    </citation>
    <scope>NUCLEOTIDE SEQUENCE [LARGE SCALE GENOMIC DNA]</scope>
    <source>
        <strain evidence="11">G4</strain>
        <tissue evidence="11">Muscle</tissue>
    </source>
</reference>
<keyword evidence="4" id="KW-0297">G-protein coupled receptor</keyword>
<feature type="domain" description="G-protein coupled receptors family 1 profile" evidence="10">
    <location>
        <begin position="86"/>
        <end position="248"/>
    </location>
</feature>
<evidence type="ECO:0000256" key="7">
    <source>
        <dbReference type="ARBA" id="ARBA00023180"/>
    </source>
</evidence>
<keyword evidence="6" id="KW-0675">Receptor</keyword>
<keyword evidence="2 9" id="KW-0812">Transmembrane</keyword>
<organism evidence="11 12">
    <name type="scientific">Coilia grayii</name>
    <name type="common">Gray's grenadier anchovy</name>
    <dbReference type="NCBI Taxonomy" id="363190"/>
    <lineage>
        <taxon>Eukaryota</taxon>
        <taxon>Metazoa</taxon>
        <taxon>Chordata</taxon>
        <taxon>Craniata</taxon>
        <taxon>Vertebrata</taxon>
        <taxon>Euteleostomi</taxon>
        <taxon>Actinopterygii</taxon>
        <taxon>Neopterygii</taxon>
        <taxon>Teleostei</taxon>
        <taxon>Clupei</taxon>
        <taxon>Clupeiformes</taxon>
        <taxon>Clupeoidei</taxon>
        <taxon>Engraulidae</taxon>
        <taxon>Coilinae</taxon>
        <taxon>Coilia</taxon>
    </lineage>
</organism>
<evidence type="ECO:0000259" key="10">
    <source>
        <dbReference type="PROSITE" id="PS50262"/>
    </source>
</evidence>
<evidence type="ECO:0000256" key="4">
    <source>
        <dbReference type="ARBA" id="ARBA00023040"/>
    </source>
</evidence>
<dbReference type="Gene3D" id="1.20.1070.10">
    <property type="entry name" value="Rhodopsin 7-helix transmembrane proteins"/>
    <property type="match status" value="2"/>
</dbReference>
<evidence type="ECO:0000256" key="6">
    <source>
        <dbReference type="ARBA" id="ARBA00023170"/>
    </source>
</evidence>
<evidence type="ECO:0000256" key="1">
    <source>
        <dbReference type="ARBA" id="ARBA00004141"/>
    </source>
</evidence>
<evidence type="ECO:0000256" key="5">
    <source>
        <dbReference type="ARBA" id="ARBA00023136"/>
    </source>
</evidence>
<comment type="caution">
    <text evidence="11">The sequence shown here is derived from an EMBL/GenBank/DDBJ whole genome shotgun (WGS) entry which is preliminary data.</text>
</comment>
<accession>A0ABD1J872</accession>
<feature type="transmembrane region" description="Helical" evidence="9">
    <location>
        <begin position="158"/>
        <end position="175"/>
    </location>
</feature>
<keyword evidence="3 9" id="KW-1133">Transmembrane helix</keyword>
<evidence type="ECO:0000256" key="9">
    <source>
        <dbReference type="SAM" id="Phobius"/>
    </source>
</evidence>
<keyword evidence="5 9" id="KW-0472">Membrane</keyword>
<feature type="transmembrane region" description="Helical" evidence="9">
    <location>
        <begin position="196"/>
        <end position="217"/>
    </location>
</feature>
<dbReference type="Pfam" id="PF00001">
    <property type="entry name" value="7tm_1"/>
    <property type="match status" value="1"/>
</dbReference>
<name>A0ABD1J872_9TELE</name>
<dbReference type="PANTHER" id="PTHR24232">
    <property type="entry name" value="G-PROTEIN COUPLED RECEPTOR"/>
    <property type="match status" value="1"/>
</dbReference>
<dbReference type="AlphaFoldDB" id="A0ABD1J872"/>
<dbReference type="EMBL" id="JBHFQA010000018">
    <property type="protein sequence ID" value="KAL2083387.1"/>
    <property type="molecule type" value="Genomic_DNA"/>
</dbReference>
<dbReference type="Proteomes" id="UP001591681">
    <property type="component" value="Unassembled WGS sequence"/>
</dbReference>
<dbReference type="GO" id="GO:0016020">
    <property type="term" value="C:membrane"/>
    <property type="evidence" value="ECO:0007669"/>
    <property type="project" value="UniProtKB-SubCell"/>
</dbReference>